<keyword evidence="3" id="KW-1185">Reference proteome</keyword>
<keyword evidence="1" id="KW-0472">Membrane</keyword>
<feature type="transmembrane region" description="Helical" evidence="1">
    <location>
        <begin position="6"/>
        <end position="24"/>
    </location>
</feature>
<sequence length="76" mass="8564">MNPATLALLIPILAIVGGFIISIMKLRDSQGKAQAEYDKHTQVLQKELDGLRQRVETLERLVTDDAYDIKRNIENA</sequence>
<keyword evidence="1" id="KW-0812">Transmembrane</keyword>
<dbReference type="AlphaFoldDB" id="A0A9X1ZIV6"/>
<comment type="caution">
    <text evidence="2">The sequence shown here is derived from an EMBL/GenBank/DDBJ whole genome shotgun (WGS) entry which is preliminary data.</text>
</comment>
<evidence type="ECO:0000313" key="2">
    <source>
        <dbReference type="EMBL" id="MCL1142523.1"/>
    </source>
</evidence>
<keyword evidence="1" id="KW-1133">Transmembrane helix</keyword>
<dbReference type="EMBL" id="JAKIKP010000004">
    <property type="protein sequence ID" value="MCL1142523.1"/>
    <property type="molecule type" value="Genomic_DNA"/>
</dbReference>
<dbReference type="Proteomes" id="UP001139333">
    <property type="component" value="Unassembled WGS sequence"/>
</dbReference>
<organism evidence="2 3">
    <name type="scientific">Shewanella gaetbuli</name>
    <dbReference type="NCBI Taxonomy" id="220752"/>
    <lineage>
        <taxon>Bacteria</taxon>
        <taxon>Pseudomonadati</taxon>
        <taxon>Pseudomonadota</taxon>
        <taxon>Gammaproteobacteria</taxon>
        <taxon>Alteromonadales</taxon>
        <taxon>Shewanellaceae</taxon>
        <taxon>Shewanella</taxon>
    </lineage>
</organism>
<name>A0A9X1ZIV6_9GAMM</name>
<proteinExistence type="predicted"/>
<evidence type="ECO:0000256" key="1">
    <source>
        <dbReference type="SAM" id="Phobius"/>
    </source>
</evidence>
<accession>A0A9X1ZIV6</accession>
<evidence type="ECO:0000313" key="3">
    <source>
        <dbReference type="Proteomes" id="UP001139333"/>
    </source>
</evidence>
<dbReference type="RefSeq" id="WP_248995203.1">
    <property type="nucleotide sequence ID" value="NZ_JAKIKP010000004.1"/>
</dbReference>
<evidence type="ECO:0008006" key="4">
    <source>
        <dbReference type="Google" id="ProtNLM"/>
    </source>
</evidence>
<gene>
    <name evidence="2" type="ORF">L2672_07455</name>
</gene>
<protein>
    <recommendedName>
        <fullName evidence="4">Phage shock protein B</fullName>
    </recommendedName>
</protein>
<reference evidence="2" key="1">
    <citation type="submission" date="2022-01" db="EMBL/GenBank/DDBJ databases">
        <title>Whole genome-based taxonomy of the Shewanellaceae.</title>
        <authorList>
            <person name="Martin-Rodriguez A.J."/>
        </authorList>
    </citation>
    <scope>NUCLEOTIDE SEQUENCE</scope>
    <source>
        <strain evidence="2">DSM 16422</strain>
    </source>
</reference>